<organism evidence="14 15">
    <name type="scientific">Paenibacillus harenae</name>
    <dbReference type="NCBI Taxonomy" id="306543"/>
    <lineage>
        <taxon>Bacteria</taxon>
        <taxon>Bacillati</taxon>
        <taxon>Bacillota</taxon>
        <taxon>Bacilli</taxon>
        <taxon>Bacillales</taxon>
        <taxon>Paenibacillaceae</taxon>
        <taxon>Paenibacillus</taxon>
    </lineage>
</organism>
<dbReference type="Proteomes" id="UP001229346">
    <property type="component" value="Unassembled WGS sequence"/>
</dbReference>
<keyword evidence="10" id="KW-0812">Transmembrane</keyword>
<dbReference type="InterPro" id="IPR014756">
    <property type="entry name" value="Ig_E-set"/>
</dbReference>
<keyword evidence="5" id="KW-0119">Carbohydrate metabolism</keyword>
<dbReference type="InterPro" id="IPR001547">
    <property type="entry name" value="Glyco_hydro_5"/>
</dbReference>
<keyword evidence="10" id="KW-0472">Membrane</keyword>
<dbReference type="Gene3D" id="2.60.40.10">
    <property type="entry name" value="Immunoglobulins"/>
    <property type="match status" value="1"/>
</dbReference>
<keyword evidence="15" id="KW-1185">Reference proteome</keyword>
<dbReference type="SUPFAM" id="SSF51445">
    <property type="entry name" value="(Trans)glycosidases"/>
    <property type="match status" value="1"/>
</dbReference>
<feature type="domain" description="Endoglucanase B carbohydrate binding" evidence="13">
    <location>
        <begin position="462"/>
        <end position="563"/>
    </location>
</feature>
<evidence type="ECO:0000256" key="9">
    <source>
        <dbReference type="SAM" id="MobiDB-lite"/>
    </source>
</evidence>
<accession>A0ABT9TX04</accession>
<dbReference type="EMBL" id="JAUSSU010000002">
    <property type="protein sequence ID" value="MDQ0111902.1"/>
    <property type="molecule type" value="Genomic_DNA"/>
</dbReference>
<dbReference type="PROSITE" id="PS00659">
    <property type="entry name" value="GLYCOSYL_HYDROL_F5"/>
    <property type="match status" value="1"/>
</dbReference>
<comment type="caution">
    <text evidence="14">The sequence shown here is derived from an EMBL/GenBank/DDBJ whole genome shotgun (WGS) entry which is preliminary data.</text>
</comment>
<evidence type="ECO:0000256" key="2">
    <source>
        <dbReference type="ARBA" id="ARBA00022729"/>
    </source>
</evidence>
<feature type="transmembrane region" description="Helical" evidence="10">
    <location>
        <begin position="617"/>
        <end position="639"/>
    </location>
</feature>
<feature type="domain" description="Glycoside hydrolase family 5" evidence="11">
    <location>
        <begin position="55"/>
        <end position="344"/>
    </location>
</feature>
<evidence type="ECO:0000259" key="13">
    <source>
        <dbReference type="Pfam" id="PF18448"/>
    </source>
</evidence>
<name>A0ABT9TX04_PAEHA</name>
<evidence type="ECO:0000313" key="15">
    <source>
        <dbReference type="Proteomes" id="UP001229346"/>
    </source>
</evidence>
<dbReference type="CDD" id="cd12087">
    <property type="entry name" value="TM_EGFR-like"/>
    <property type="match status" value="1"/>
</dbReference>
<dbReference type="InterPro" id="IPR005102">
    <property type="entry name" value="Carbo-bd_X2"/>
</dbReference>
<dbReference type="Pfam" id="PF00150">
    <property type="entry name" value="Cellulase"/>
    <property type="match status" value="1"/>
</dbReference>
<dbReference type="PANTHER" id="PTHR31297:SF41">
    <property type="entry name" value="ENDOGLUCANASE, PUTATIVE (AFU_ORTHOLOGUE AFUA_5G01830)-RELATED"/>
    <property type="match status" value="1"/>
</dbReference>
<feature type="region of interest" description="Disordered" evidence="9">
    <location>
        <begin position="564"/>
        <end position="612"/>
    </location>
</feature>
<dbReference type="PANTHER" id="PTHR31297">
    <property type="entry name" value="GLUCAN ENDO-1,6-BETA-GLUCOSIDASE B"/>
    <property type="match status" value="1"/>
</dbReference>
<feature type="domain" description="Carbohydrate binding X2" evidence="12">
    <location>
        <begin position="373"/>
        <end position="455"/>
    </location>
</feature>
<dbReference type="InterPro" id="IPR040946">
    <property type="entry name" value="CBM46"/>
</dbReference>
<protein>
    <submittedName>
        <fullName evidence="14">Aryl-phospho-beta-D-glucosidase BglC (GH1 family)</fullName>
    </submittedName>
</protein>
<dbReference type="InterPro" id="IPR013783">
    <property type="entry name" value="Ig-like_fold"/>
</dbReference>
<keyword evidence="6 8" id="KW-0326">Glycosidase</keyword>
<proteinExistence type="inferred from homology"/>
<evidence type="ECO:0000256" key="5">
    <source>
        <dbReference type="ARBA" id="ARBA00023277"/>
    </source>
</evidence>
<dbReference type="Pfam" id="PF03442">
    <property type="entry name" value="CBM_X2"/>
    <property type="match status" value="1"/>
</dbReference>
<reference evidence="14 15" key="1">
    <citation type="submission" date="2023-07" db="EMBL/GenBank/DDBJ databases">
        <title>Sorghum-associated microbial communities from plants grown in Nebraska, USA.</title>
        <authorList>
            <person name="Schachtman D."/>
        </authorList>
    </citation>
    <scope>NUCLEOTIDE SEQUENCE [LARGE SCALE GENOMIC DNA]</scope>
    <source>
        <strain evidence="14 15">CC482</strain>
    </source>
</reference>
<evidence type="ECO:0000259" key="12">
    <source>
        <dbReference type="Pfam" id="PF03442"/>
    </source>
</evidence>
<dbReference type="SUPFAM" id="SSF81296">
    <property type="entry name" value="E set domains"/>
    <property type="match status" value="1"/>
</dbReference>
<dbReference type="Gene3D" id="3.20.20.80">
    <property type="entry name" value="Glycosidases"/>
    <property type="match status" value="1"/>
</dbReference>
<evidence type="ECO:0000313" key="14">
    <source>
        <dbReference type="EMBL" id="MDQ0111902.1"/>
    </source>
</evidence>
<feature type="compositionally biased region" description="Polar residues" evidence="9">
    <location>
        <begin position="564"/>
        <end position="575"/>
    </location>
</feature>
<evidence type="ECO:0000256" key="10">
    <source>
        <dbReference type="SAM" id="Phobius"/>
    </source>
</evidence>
<sequence>MRKLGLSAIVIVCAAIMLAGVCLPVQPLYAEQIKEGNEMNMQAYVNAMQPGWNMGNTFDATGSETSWGNPPTTKELIEKLASQGYKSIRIPITWKHRMGDAPDYSIDGAFMDRIQEVVDWSLDAGLYVMINLHHDSHWIFDMESNYDDVLARYKAAWVQIADRFKDYPMELMFEGINEPRFSDDWGKDTGSYFEMLDVLNTSFHHVVRSSGGSNKERPLVLSTLTASASQKRLDELSKTIAKLDDNRIIATVHYYGFYPFSVNLGGVTTFNEQARNDLIQTFDRVHATFVAKGIPVIVGEFGLLGFDKSVDTIEQGEKLKYFEYLGYYAKQKQLTTMLWDNGQHYDRRTFEWKDPELYAVMEAALSGRSSTASTDQLFVKRDAAVTDQAVTLQLNGNAFTELRHGDRLLEKGVDYELNGDSLKIKAGLIESLLTEEYGVQGTLAASFSAGSDWHFDLIRYHTPILRNAEGTSGGLSIPTAFKGDRLATMEAAYASGGNTAPNEWTPYKEMAHSYKPAYDLNEITLTKEFLEQLKDGEVKLRMHFWSGEIVDYAITKTGSAIVGVSSNDPEATQEQAAGDAGENDPSTEGTSAAPAGEQSSAPAAAEIGGDDPSGNGMLAAGAIGLAVMMAAGVTAGIILRDRNRRRLK</sequence>
<keyword evidence="3 8" id="KW-0378">Hydrolase</keyword>
<evidence type="ECO:0000256" key="4">
    <source>
        <dbReference type="ARBA" id="ARBA00023001"/>
    </source>
</evidence>
<evidence type="ECO:0000256" key="7">
    <source>
        <dbReference type="ARBA" id="ARBA00023326"/>
    </source>
</evidence>
<dbReference type="Pfam" id="PF18448">
    <property type="entry name" value="CBM46"/>
    <property type="match status" value="1"/>
</dbReference>
<dbReference type="InterPro" id="IPR017853">
    <property type="entry name" value="GH"/>
</dbReference>
<evidence type="ECO:0000256" key="1">
    <source>
        <dbReference type="ARBA" id="ARBA00005641"/>
    </source>
</evidence>
<dbReference type="InterPro" id="IPR050386">
    <property type="entry name" value="Glycosyl_hydrolase_5"/>
</dbReference>
<keyword evidence="2" id="KW-0732">Signal</keyword>
<dbReference type="InterPro" id="IPR018087">
    <property type="entry name" value="Glyco_hydro_5_CS"/>
</dbReference>
<comment type="similarity">
    <text evidence="1 8">Belongs to the glycosyl hydrolase 5 (cellulase A) family.</text>
</comment>
<evidence type="ECO:0000256" key="8">
    <source>
        <dbReference type="RuleBase" id="RU361153"/>
    </source>
</evidence>
<keyword evidence="10" id="KW-1133">Transmembrane helix</keyword>
<keyword evidence="4" id="KW-0136">Cellulose degradation</keyword>
<dbReference type="RefSeq" id="WP_307202220.1">
    <property type="nucleotide sequence ID" value="NZ_JAUSSU010000002.1"/>
</dbReference>
<evidence type="ECO:0000259" key="11">
    <source>
        <dbReference type="Pfam" id="PF00150"/>
    </source>
</evidence>
<gene>
    <name evidence="14" type="ORF">J2T15_001335</name>
</gene>
<evidence type="ECO:0000256" key="6">
    <source>
        <dbReference type="ARBA" id="ARBA00023295"/>
    </source>
</evidence>
<keyword evidence="7" id="KW-0624">Polysaccharide degradation</keyword>
<evidence type="ECO:0000256" key="3">
    <source>
        <dbReference type="ARBA" id="ARBA00022801"/>
    </source>
</evidence>